<feature type="transmembrane region" description="Helical" evidence="2">
    <location>
        <begin position="112"/>
        <end position="131"/>
    </location>
</feature>
<dbReference type="KEGG" id="mjh:JH146_0061"/>
<sequence>MAITYAKLYELIYKNVKDEKKAEELYKIVEEFIKENEQRIEDKFKNEKVIIKNELKDELKNELATKEDILLTKTELKNEIDLVREEIKAMEERILRYVDNKIYEVRNDITQIKILVIITLLAVVILNPYAYEIVKTLIGLK</sequence>
<evidence type="ECO:0000256" key="1">
    <source>
        <dbReference type="SAM" id="Coils"/>
    </source>
</evidence>
<gene>
    <name evidence="3" type="ORF">JH146_0061</name>
</gene>
<evidence type="ECO:0000313" key="4">
    <source>
        <dbReference type="Proteomes" id="UP000028781"/>
    </source>
</evidence>
<name>A0A076LDN4_9EURY</name>
<dbReference type="EMBL" id="CP009149">
    <property type="protein sequence ID" value="AIJ04912.1"/>
    <property type="molecule type" value="Genomic_DNA"/>
</dbReference>
<feature type="coiled-coil region" evidence="1">
    <location>
        <begin position="66"/>
        <end position="100"/>
    </location>
</feature>
<dbReference type="RefSeq" id="WP_048201128.1">
    <property type="nucleotide sequence ID" value="NZ_CP009149.1"/>
</dbReference>
<dbReference type="GeneID" id="24890652"/>
<accession>A0A076LDN4</accession>
<evidence type="ECO:0000313" key="3">
    <source>
        <dbReference type="EMBL" id="AIJ04912.1"/>
    </source>
</evidence>
<dbReference type="AlphaFoldDB" id="A0A076LDN4"/>
<reference evidence="3 4" key="1">
    <citation type="journal article" date="2015" name="Int. J. Syst. Evol. Microbiol.">
        <title>M ethanocaldococcus bathoardescens sp. nov., a hyperthermophilic methanogen isolated from a volcanically active deep-sea hydrothermal vent.</title>
        <authorList>
            <person name="Stewart L.C."/>
            <person name="Jung J.H."/>
            <person name="Kim Y.T."/>
            <person name="Kwon S.W."/>
            <person name="Park C.S."/>
            <person name="Holden J.F."/>
        </authorList>
    </citation>
    <scope>NUCLEOTIDE SEQUENCE [LARGE SCALE GENOMIC DNA]</scope>
    <source>
        <strain evidence="3 4">JH146</strain>
    </source>
</reference>
<proteinExistence type="predicted"/>
<keyword evidence="1" id="KW-0175">Coiled coil</keyword>
<keyword evidence="2" id="KW-1133">Transmembrane helix</keyword>
<keyword evidence="4" id="KW-1185">Reference proteome</keyword>
<dbReference type="STRING" id="1301915.JH146_0061"/>
<keyword evidence="2" id="KW-0812">Transmembrane</keyword>
<dbReference type="HOGENOM" id="CLU_165881_0_0_2"/>
<evidence type="ECO:0000256" key="2">
    <source>
        <dbReference type="SAM" id="Phobius"/>
    </source>
</evidence>
<dbReference type="Proteomes" id="UP000028781">
    <property type="component" value="Chromosome"/>
</dbReference>
<organism evidence="3 4">
    <name type="scientific">Methanocaldococcus bathoardescens</name>
    <dbReference type="NCBI Taxonomy" id="1301915"/>
    <lineage>
        <taxon>Archaea</taxon>
        <taxon>Methanobacteriati</taxon>
        <taxon>Methanobacteriota</taxon>
        <taxon>Methanomada group</taxon>
        <taxon>Methanococci</taxon>
        <taxon>Methanococcales</taxon>
        <taxon>Methanocaldococcaceae</taxon>
        <taxon>Methanocaldococcus</taxon>
    </lineage>
</organism>
<dbReference type="OrthoDB" id="66010at2157"/>
<protein>
    <submittedName>
        <fullName evidence="3">Uncharacterized protein</fullName>
    </submittedName>
</protein>
<keyword evidence="2" id="KW-0472">Membrane</keyword>